<dbReference type="InterPro" id="IPR013430">
    <property type="entry name" value="Toxin_antidote_HigA"/>
</dbReference>
<dbReference type="GO" id="GO:0003677">
    <property type="term" value="F:DNA binding"/>
    <property type="evidence" value="ECO:0007669"/>
    <property type="project" value="InterPro"/>
</dbReference>
<dbReference type="InterPro" id="IPR001387">
    <property type="entry name" value="Cro/C1-type_HTH"/>
</dbReference>
<feature type="coiled-coil region" evidence="2">
    <location>
        <begin position="75"/>
        <end position="102"/>
    </location>
</feature>
<evidence type="ECO:0000313" key="5">
    <source>
        <dbReference type="Proteomes" id="UP000199256"/>
    </source>
</evidence>
<evidence type="ECO:0000313" key="4">
    <source>
        <dbReference type="EMBL" id="SEL60583.1"/>
    </source>
</evidence>
<dbReference type="PANTHER" id="PTHR43236:SF2">
    <property type="entry name" value="BLL0069 PROTEIN"/>
    <property type="match status" value="1"/>
</dbReference>
<reference evidence="5" key="1">
    <citation type="submission" date="2016-10" db="EMBL/GenBank/DDBJ databases">
        <authorList>
            <person name="Varghese N."/>
            <person name="Submissions S."/>
        </authorList>
    </citation>
    <scope>NUCLEOTIDE SEQUENCE [LARGE SCALE GENOMIC DNA]</scope>
    <source>
        <strain evidence="5">DSM 241</strain>
    </source>
</reference>
<organism evidence="4 5">
    <name type="scientific">Ectothiorhodospira marina</name>
    <dbReference type="NCBI Taxonomy" id="1396821"/>
    <lineage>
        <taxon>Bacteria</taxon>
        <taxon>Pseudomonadati</taxon>
        <taxon>Pseudomonadota</taxon>
        <taxon>Gammaproteobacteria</taxon>
        <taxon>Chromatiales</taxon>
        <taxon>Ectothiorhodospiraceae</taxon>
        <taxon>Ectothiorhodospira</taxon>
    </lineage>
</organism>
<dbReference type="CDD" id="cd00093">
    <property type="entry name" value="HTH_XRE"/>
    <property type="match status" value="1"/>
</dbReference>
<dbReference type="InterPro" id="IPR010359">
    <property type="entry name" value="IrrE_HExxH"/>
</dbReference>
<dbReference type="Pfam" id="PF06114">
    <property type="entry name" value="Peptidase_M78"/>
    <property type="match status" value="1"/>
</dbReference>
<comment type="similarity">
    <text evidence="1">Belongs to the short-chain fatty acyl-CoA assimilation regulator (ScfR) family.</text>
</comment>
<protein>
    <submittedName>
        <fullName evidence="4">Addiction module antidote protein, HigA family</fullName>
    </submittedName>
</protein>
<dbReference type="InterPro" id="IPR010982">
    <property type="entry name" value="Lambda_DNA-bd_dom_sf"/>
</dbReference>
<keyword evidence="5" id="KW-1185">Reference proteome</keyword>
<dbReference type="RefSeq" id="WP_245740933.1">
    <property type="nucleotide sequence ID" value="NZ_FOAA01000024.1"/>
</dbReference>
<keyword evidence="2" id="KW-0175">Coiled coil</keyword>
<dbReference type="Gene3D" id="1.10.260.40">
    <property type="entry name" value="lambda repressor-like DNA-binding domains"/>
    <property type="match status" value="1"/>
</dbReference>
<dbReference type="InterPro" id="IPR052345">
    <property type="entry name" value="Rad_response_metalloprotease"/>
</dbReference>
<dbReference type="PANTHER" id="PTHR43236">
    <property type="entry name" value="ANTITOXIN HIGA1"/>
    <property type="match status" value="1"/>
</dbReference>
<dbReference type="Pfam" id="PF01381">
    <property type="entry name" value="HTH_3"/>
    <property type="match status" value="1"/>
</dbReference>
<evidence type="ECO:0000256" key="2">
    <source>
        <dbReference type="SAM" id="Coils"/>
    </source>
</evidence>
<dbReference type="EMBL" id="FOAA01000024">
    <property type="protein sequence ID" value="SEL60583.1"/>
    <property type="molecule type" value="Genomic_DNA"/>
</dbReference>
<dbReference type="NCBIfam" id="TIGR02607">
    <property type="entry name" value="antidote_HigA"/>
    <property type="match status" value="1"/>
</dbReference>
<gene>
    <name evidence="4" type="ORF">SAMN05444515_1241</name>
</gene>
<evidence type="ECO:0000256" key="1">
    <source>
        <dbReference type="ARBA" id="ARBA00007227"/>
    </source>
</evidence>
<feature type="domain" description="HTH cro/C1-type" evidence="3">
    <location>
        <begin position="21"/>
        <end position="75"/>
    </location>
</feature>
<dbReference type="Proteomes" id="UP000199256">
    <property type="component" value="Unassembled WGS sequence"/>
</dbReference>
<dbReference type="STRING" id="1396821.SAMN05444515_1241"/>
<accession>A0A1H7RK39</accession>
<name>A0A1H7RK39_9GAMM</name>
<dbReference type="AlphaFoldDB" id="A0A1H7RK39"/>
<dbReference type="PROSITE" id="PS50943">
    <property type="entry name" value="HTH_CROC1"/>
    <property type="match status" value="1"/>
</dbReference>
<proteinExistence type="inferred from homology"/>
<evidence type="ECO:0000259" key="3">
    <source>
        <dbReference type="PROSITE" id="PS50943"/>
    </source>
</evidence>
<dbReference type="SMART" id="SM00530">
    <property type="entry name" value="HTH_XRE"/>
    <property type="match status" value="1"/>
</dbReference>
<sequence>MAEMQEVNFAPDYSVPPGEILEEYLESASMTQAELAQRTGLAAKTVNQIIQGKASLTQDTALRLESVLGRPAHFWNQLEAEHQEYLARARATEREREQLEWLKRFPINKMQELGWISTQKDRRAQLHALLQFFGVHSSCQWAKVWEHHQVAYRQSQRFKAEAEAVSAWLRRGELQGHARDCTDYDATAFRNLLKDLRGLTRESPEVFQAQIQERCASAGVAVEFVPSLPGTRVSGATRWLTPTKALIQLSLRYRSDDQLWFSFFHEAGHVLLHGKRAVFIEGGNGLDEHKEDEANRFAADILIPPREWQSFVASGQPTLAQVRDFAEQLGVAPGIVVGRLQHESIVGWEWGNGLKQRFQWDHE</sequence>
<dbReference type="SUPFAM" id="SSF47413">
    <property type="entry name" value="lambda repressor-like DNA-binding domains"/>
    <property type="match status" value="1"/>
</dbReference>
<dbReference type="Gene3D" id="1.10.10.2910">
    <property type="match status" value="1"/>
</dbReference>